<keyword evidence="8 17" id="KW-0812">Transmembrane</keyword>
<proteinExistence type="inferred from homology"/>
<keyword evidence="12 17" id="KW-0472">Membrane</keyword>
<keyword evidence="6 17" id="KW-0328">Glycosyltransferase</keyword>
<feature type="transmembrane region" description="Helical" evidence="17">
    <location>
        <begin position="143"/>
        <end position="162"/>
    </location>
</feature>
<keyword evidence="4 17" id="KW-0997">Cell inner membrane</keyword>
<dbReference type="GO" id="GO:0005886">
    <property type="term" value="C:plasma membrane"/>
    <property type="evidence" value="ECO:0007669"/>
    <property type="project" value="UniProtKB-SubCell"/>
</dbReference>
<feature type="transmembrane region" description="Helical" evidence="17">
    <location>
        <begin position="50"/>
        <end position="68"/>
    </location>
</feature>
<accession>A0A7G1QB54</accession>
<keyword evidence="14 17" id="KW-0961">Cell wall biogenesis/degradation</keyword>
<evidence type="ECO:0000256" key="1">
    <source>
        <dbReference type="ARBA" id="ARBA00004651"/>
    </source>
</evidence>
<evidence type="ECO:0000256" key="13">
    <source>
        <dbReference type="ARBA" id="ARBA00023306"/>
    </source>
</evidence>
<keyword evidence="10 17" id="KW-0573">Peptidoglycan synthesis</keyword>
<keyword evidence="7 17" id="KW-0808">Transferase</keyword>
<evidence type="ECO:0000256" key="4">
    <source>
        <dbReference type="ARBA" id="ARBA00022519"/>
    </source>
</evidence>
<dbReference type="InterPro" id="IPR018365">
    <property type="entry name" value="Cell_cycle_FtsW-rel_CS"/>
</dbReference>
<evidence type="ECO:0000256" key="6">
    <source>
        <dbReference type="ARBA" id="ARBA00022676"/>
    </source>
</evidence>
<dbReference type="GO" id="GO:0043093">
    <property type="term" value="P:FtsZ-dependent cytokinesis"/>
    <property type="evidence" value="ECO:0007669"/>
    <property type="project" value="UniProtKB-UniRule"/>
</dbReference>
<feature type="transmembrane region" description="Helical" evidence="17">
    <location>
        <begin position="277"/>
        <end position="297"/>
    </location>
</feature>
<evidence type="ECO:0000256" key="3">
    <source>
        <dbReference type="ARBA" id="ARBA00022475"/>
    </source>
</evidence>
<dbReference type="GO" id="GO:0009252">
    <property type="term" value="P:peptidoglycan biosynthetic process"/>
    <property type="evidence" value="ECO:0007669"/>
    <property type="project" value="UniProtKB-UniRule"/>
</dbReference>
<evidence type="ECO:0000256" key="17">
    <source>
        <dbReference type="HAMAP-Rule" id="MF_00913"/>
    </source>
</evidence>
<gene>
    <name evidence="17 18" type="primary">ftsW</name>
    <name evidence="18" type="ORF">NSCAC_1418</name>
</gene>
<evidence type="ECO:0000256" key="16">
    <source>
        <dbReference type="ARBA" id="ARBA00049902"/>
    </source>
</evidence>
<dbReference type="Proteomes" id="UP000516072">
    <property type="component" value="Chromosome"/>
</dbReference>
<comment type="subcellular location">
    <subcellularLocation>
        <location evidence="17">Cell inner membrane</location>
        <topology evidence="17">Multi-pass membrane protein</topology>
    </subcellularLocation>
    <subcellularLocation>
        <location evidence="1">Cell membrane</location>
        <topology evidence="1">Multi-pass membrane protein</topology>
    </subcellularLocation>
    <text evidence="17">Localizes to the division septum.</text>
</comment>
<evidence type="ECO:0000256" key="14">
    <source>
        <dbReference type="ARBA" id="ARBA00023316"/>
    </source>
</evidence>
<keyword evidence="13 17" id="KW-0131">Cell cycle</keyword>
<dbReference type="GO" id="GO:0008955">
    <property type="term" value="F:peptidoglycan glycosyltransferase activity"/>
    <property type="evidence" value="ECO:0007669"/>
    <property type="project" value="UniProtKB-UniRule"/>
</dbReference>
<keyword evidence="3 17" id="KW-1003">Cell membrane</keyword>
<dbReference type="GO" id="GO:0032153">
    <property type="term" value="C:cell division site"/>
    <property type="evidence" value="ECO:0007669"/>
    <property type="project" value="UniProtKB-UniRule"/>
</dbReference>
<evidence type="ECO:0000313" key="18">
    <source>
        <dbReference type="EMBL" id="CAB1276935.1"/>
    </source>
</evidence>
<evidence type="ECO:0000256" key="7">
    <source>
        <dbReference type="ARBA" id="ARBA00022679"/>
    </source>
</evidence>
<dbReference type="AlphaFoldDB" id="A0A7G1QB54"/>
<dbReference type="GO" id="GO:0008360">
    <property type="term" value="P:regulation of cell shape"/>
    <property type="evidence" value="ECO:0007669"/>
    <property type="project" value="UniProtKB-KW"/>
</dbReference>
<comment type="similarity">
    <text evidence="15 17">Belongs to the SEDS family. FtsW subfamily.</text>
</comment>
<keyword evidence="19" id="KW-1185">Reference proteome</keyword>
<dbReference type="EMBL" id="LR778175">
    <property type="protein sequence ID" value="CAB1276935.1"/>
    <property type="molecule type" value="Genomic_DNA"/>
</dbReference>
<dbReference type="PANTHER" id="PTHR30474:SF2">
    <property type="entry name" value="PEPTIDOGLYCAN GLYCOSYLTRANSFERASE FTSW-RELATED"/>
    <property type="match status" value="1"/>
</dbReference>
<feature type="transmembrane region" description="Helical" evidence="17">
    <location>
        <begin position="80"/>
        <end position="100"/>
    </location>
</feature>
<dbReference type="NCBIfam" id="TIGR02614">
    <property type="entry name" value="ftsW"/>
    <property type="match status" value="1"/>
</dbReference>
<evidence type="ECO:0000256" key="2">
    <source>
        <dbReference type="ARBA" id="ARBA00004752"/>
    </source>
</evidence>
<comment type="function">
    <text evidence="17">Peptidoglycan polymerase that is essential for cell division.</text>
</comment>
<evidence type="ECO:0000256" key="11">
    <source>
        <dbReference type="ARBA" id="ARBA00022989"/>
    </source>
</evidence>
<organism evidence="18 19">
    <name type="scientific">Candidatus Nitrosacidococcus tergens</name>
    <dbReference type="NCBI Taxonomy" id="553981"/>
    <lineage>
        <taxon>Bacteria</taxon>
        <taxon>Pseudomonadati</taxon>
        <taxon>Pseudomonadota</taxon>
        <taxon>Gammaproteobacteria</taxon>
        <taxon>Chromatiales</taxon>
        <taxon>Chromatiaceae</taxon>
        <taxon>Candidatus Nitrosacidococcus</taxon>
    </lineage>
</organism>
<keyword evidence="9 17" id="KW-0133">Cell shape</keyword>
<feature type="transmembrane region" description="Helical" evidence="17">
    <location>
        <begin position="12"/>
        <end position="38"/>
    </location>
</feature>
<sequence length="382" mass="41765">MNPSPSQQQLSLDPYLLGSALALLGFGWVMVGSASIAIAENNFGIPTYYFWRQGIFLSLGLITAFSALKVKLVFWEKAAPIFLFISAGLLILVLIPKIGLEINGSRRWLGVGAVRLQPSELVKLFMIIYLAGYLVRRKDIVRTAMRGFLFPIGLFTIISGLLLLEPDFGTIAVLFATIMGMLFLGGAPLRYFLFLVILGGSSLAAIAWHSPYRVLRLTSFLNPWDDPLNSGYQLTQALIAFGRGSWFGVGLGDSVQKLFYLPEAHTDFLYAVIGEELGLIGSLAVIILFSVLIYRTFMIGWAAEQRGHFFGSYLAYGLGIWIGLQAFVNLGVNMGILPTKGLTLPLMSAGGSSSIVICVAISLVLRVDMETRFPKVGQSRSK</sequence>
<evidence type="ECO:0000256" key="15">
    <source>
        <dbReference type="ARBA" id="ARBA00038053"/>
    </source>
</evidence>
<dbReference type="RefSeq" id="WP_197744100.1">
    <property type="nucleotide sequence ID" value="NZ_LR778175.1"/>
</dbReference>
<evidence type="ECO:0000256" key="5">
    <source>
        <dbReference type="ARBA" id="ARBA00022618"/>
    </source>
</evidence>
<feature type="transmembrane region" description="Helical" evidence="17">
    <location>
        <begin position="191"/>
        <end position="210"/>
    </location>
</feature>
<evidence type="ECO:0000256" key="10">
    <source>
        <dbReference type="ARBA" id="ARBA00022984"/>
    </source>
</evidence>
<dbReference type="InterPro" id="IPR013437">
    <property type="entry name" value="FtsW"/>
</dbReference>
<evidence type="ECO:0000256" key="9">
    <source>
        <dbReference type="ARBA" id="ARBA00022960"/>
    </source>
</evidence>
<dbReference type="InterPro" id="IPR001182">
    <property type="entry name" value="FtsW/RodA"/>
</dbReference>
<reference evidence="18 19" key="1">
    <citation type="submission" date="2020-03" db="EMBL/GenBank/DDBJ databases">
        <authorList>
            <person name="Picone N."/>
        </authorList>
    </citation>
    <scope>NUCLEOTIDE SEQUENCE [LARGE SCALE GENOMIC DNA]</scope>
    <source>
        <strain evidence="18">NSCAC1</strain>
    </source>
</reference>
<dbReference type="GO" id="GO:0015648">
    <property type="term" value="F:lipid-linked peptidoglycan transporter activity"/>
    <property type="evidence" value="ECO:0007669"/>
    <property type="project" value="TreeGrafter"/>
</dbReference>
<feature type="transmembrane region" description="Helical" evidence="17">
    <location>
        <begin position="344"/>
        <end position="365"/>
    </location>
</feature>
<evidence type="ECO:0000256" key="12">
    <source>
        <dbReference type="ARBA" id="ARBA00023136"/>
    </source>
</evidence>
<dbReference type="HAMAP" id="MF_00913">
    <property type="entry name" value="PGT_FtsW_proteobact"/>
    <property type="match status" value="1"/>
</dbReference>
<evidence type="ECO:0000256" key="8">
    <source>
        <dbReference type="ARBA" id="ARBA00022692"/>
    </source>
</evidence>
<dbReference type="GO" id="GO:0071555">
    <property type="term" value="P:cell wall organization"/>
    <property type="evidence" value="ECO:0007669"/>
    <property type="project" value="UniProtKB-KW"/>
</dbReference>
<feature type="transmembrane region" description="Helical" evidence="17">
    <location>
        <begin position="168"/>
        <end position="184"/>
    </location>
</feature>
<comment type="catalytic activity">
    <reaction evidence="16 17">
        <text>[GlcNAc-(1-&gt;4)-Mur2Ac(oyl-L-Ala-gamma-D-Glu-L-Lys-D-Ala-D-Ala)](n)-di-trans,octa-cis-undecaprenyl diphosphate + beta-D-GlcNAc-(1-&gt;4)-Mur2Ac(oyl-L-Ala-gamma-D-Glu-L-Lys-D-Ala-D-Ala)-di-trans,octa-cis-undecaprenyl diphosphate = [GlcNAc-(1-&gt;4)-Mur2Ac(oyl-L-Ala-gamma-D-Glu-L-Lys-D-Ala-D-Ala)](n+1)-di-trans,octa-cis-undecaprenyl diphosphate + di-trans,octa-cis-undecaprenyl diphosphate + H(+)</text>
        <dbReference type="Rhea" id="RHEA:23708"/>
        <dbReference type="Rhea" id="RHEA-COMP:9602"/>
        <dbReference type="Rhea" id="RHEA-COMP:9603"/>
        <dbReference type="ChEBI" id="CHEBI:15378"/>
        <dbReference type="ChEBI" id="CHEBI:58405"/>
        <dbReference type="ChEBI" id="CHEBI:60033"/>
        <dbReference type="ChEBI" id="CHEBI:78435"/>
        <dbReference type="EC" id="2.4.99.28"/>
    </reaction>
</comment>
<name>A0A7G1QB54_9GAMM</name>
<dbReference type="UniPathway" id="UPA00219"/>
<protein>
    <recommendedName>
        <fullName evidence="17">Probable peptidoglycan glycosyltransferase FtsW</fullName>
        <shortName evidence="17">PGT</shortName>
        <ecNumber evidence="17">2.4.99.28</ecNumber>
    </recommendedName>
    <alternativeName>
        <fullName evidence="17">Cell division protein FtsW</fullName>
    </alternativeName>
    <alternativeName>
        <fullName evidence="17">Cell wall polymerase</fullName>
    </alternativeName>
    <alternativeName>
        <fullName evidence="17">Peptidoglycan polymerase</fullName>
        <shortName evidence="17">PG polymerase</shortName>
    </alternativeName>
</protein>
<comment type="pathway">
    <text evidence="2 17">Cell wall biogenesis; peptidoglycan biosynthesis.</text>
</comment>
<dbReference type="EC" id="2.4.99.28" evidence="17"/>
<keyword evidence="11 17" id="KW-1133">Transmembrane helix</keyword>
<feature type="transmembrane region" description="Helical" evidence="17">
    <location>
        <begin position="309"/>
        <end position="332"/>
    </location>
</feature>
<dbReference type="PROSITE" id="PS00428">
    <property type="entry name" value="FTSW_RODA_SPOVE"/>
    <property type="match status" value="1"/>
</dbReference>
<dbReference type="Pfam" id="PF01098">
    <property type="entry name" value="FTSW_RODA_SPOVE"/>
    <property type="match status" value="1"/>
</dbReference>
<keyword evidence="5 17" id="KW-0132">Cell division</keyword>
<dbReference type="KEGG" id="ntg:NSCAC_1418"/>
<evidence type="ECO:0000313" key="19">
    <source>
        <dbReference type="Proteomes" id="UP000516072"/>
    </source>
</evidence>
<dbReference type="PANTHER" id="PTHR30474">
    <property type="entry name" value="CELL CYCLE PROTEIN"/>
    <property type="match status" value="1"/>
</dbReference>